<comment type="caution">
    <text evidence="1">The sequence shown here is derived from an EMBL/GenBank/DDBJ whole genome shotgun (WGS) entry which is preliminary data.</text>
</comment>
<proteinExistence type="predicted"/>
<reference evidence="1 2" key="1">
    <citation type="submission" date="2013-07" db="EMBL/GenBank/DDBJ databases">
        <title>Isolation of a new Chlamydia species from the feral Sacred Ibis (Threskiornis aethiopicus): Chlamydia ibidis.</title>
        <authorList>
            <person name="Vorimore F."/>
            <person name="Hsia R.-C."/>
            <person name="Huot-Creasy H."/>
            <person name="Bastian S."/>
            <person name="Deruyter L."/>
            <person name="Passet A."/>
            <person name="Sachse K."/>
            <person name="Bavoil P."/>
            <person name="Myers G."/>
            <person name="Laroucau K."/>
        </authorList>
    </citation>
    <scope>NUCLEOTIDE SEQUENCE [LARGE SCALE GENOMIC DNA]</scope>
    <source>
        <strain evidence="1 2">10-1398/6</strain>
    </source>
</reference>
<gene>
    <name evidence="1" type="ORF">H359_0716</name>
</gene>
<dbReference type="EMBL" id="APJW01000002">
    <property type="protein sequence ID" value="EQM62698.1"/>
    <property type="molecule type" value="Genomic_DNA"/>
</dbReference>
<evidence type="ECO:0008006" key="3">
    <source>
        <dbReference type="Google" id="ProtNLM"/>
    </source>
</evidence>
<keyword evidence="2" id="KW-1185">Reference proteome</keyword>
<organism evidence="1 2">
    <name type="scientific">Chlamydia ibidis 10-1398/6</name>
    <dbReference type="NCBI Taxonomy" id="1046581"/>
    <lineage>
        <taxon>Bacteria</taxon>
        <taxon>Pseudomonadati</taxon>
        <taxon>Chlamydiota</taxon>
        <taxon>Chlamydiia</taxon>
        <taxon>Chlamydiales</taxon>
        <taxon>Chlamydiaceae</taxon>
        <taxon>Chlamydia/Chlamydophila group</taxon>
        <taxon>Chlamydia</taxon>
    </lineage>
</organism>
<sequence length="245" mass="27443">MKVKINDQLICIPPFISARWNQIAFIESEEEETKGLATLKLHLVSGKTTVIPNLDQSIIDIAFHEHLRHLETSQTLKDDMPRDDDKVGTLVNIIQQISKNADITLFSPKHLASPLFSGSNPIEMILQHAPEHKDHPDAPADVLEKMAAIIRTLTGNNPILLPKPEPHCNCIHCQIGKVILEEENMTVTDQDLSFRTWDIVQTGDKLYVVSNPLDPQEQFSVYLGSPIGCTCGEMHCEHVKAVLYT</sequence>
<evidence type="ECO:0000313" key="1">
    <source>
        <dbReference type="EMBL" id="EQM62698.1"/>
    </source>
</evidence>
<dbReference type="Proteomes" id="UP000016064">
    <property type="component" value="Unassembled WGS sequence"/>
</dbReference>
<evidence type="ECO:0000313" key="2">
    <source>
        <dbReference type="Proteomes" id="UP000016064"/>
    </source>
</evidence>
<accession>A0ABN0MZ81</accession>
<dbReference type="RefSeq" id="WP_020370266.1">
    <property type="nucleotide sequence ID" value="NZ_APJW01000002.1"/>
</dbReference>
<protein>
    <recommendedName>
        <fullName evidence="3">SWIM-type domain-containing protein</fullName>
    </recommendedName>
</protein>
<name>A0ABN0MZ81_9CHLA</name>